<dbReference type="PANTHER" id="PTHR11388">
    <property type="entry name" value="ORGANIC ANION TRANSPORTER"/>
    <property type="match status" value="1"/>
</dbReference>
<feature type="domain" description="Kazal-like" evidence="10">
    <location>
        <begin position="545"/>
        <end position="606"/>
    </location>
</feature>
<dbReference type="RefSeq" id="XP_038052043.1">
    <property type="nucleotide sequence ID" value="XM_038196115.1"/>
</dbReference>
<dbReference type="Proteomes" id="UP000887568">
    <property type="component" value="Unplaced"/>
</dbReference>
<evidence type="ECO:0000256" key="5">
    <source>
        <dbReference type="ARBA" id="ARBA00022989"/>
    </source>
</evidence>
<dbReference type="InterPro" id="IPR036058">
    <property type="entry name" value="Kazal_dom_sf"/>
</dbReference>
<feature type="region of interest" description="Disordered" evidence="9">
    <location>
        <begin position="39"/>
        <end position="76"/>
    </location>
</feature>
<dbReference type="SUPFAM" id="SSF100895">
    <property type="entry name" value="Kazal-type serine protease inhibitors"/>
    <property type="match status" value="1"/>
</dbReference>
<feature type="transmembrane region" description="Helical" evidence="8">
    <location>
        <begin position="258"/>
        <end position="283"/>
    </location>
</feature>
<dbReference type="Gene3D" id="1.20.1250.20">
    <property type="entry name" value="MFS general substrate transporter like domains"/>
    <property type="match status" value="1"/>
</dbReference>
<dbReference type="InterPro" id="IPR002350">
    <property type="entry name" value="Kazal_dom"/>
</dbReference>
<dbReference type="EnsemblMetazoa" id="XM_038196115.1">
    <property type="protein sequence ID" value="XP_038052043.1"/>
    <property type="gene ID" value="LOC119724845"/>
</dbReference>
<keyword evidence="6 8" id="KW-0472">Membrane</keyword>
<evidence type="ECO:0000256" key="2">
    <source>
        <dbReference type="ARBA" id="ARBA00009657"/>
    </source>
</evidence>
<evidence type="ECO:0000256" key="7">
    <source>
        <dbReference type="ARBA" id="ARBA00023157"/>
    </source>
</evidence>
<name>A0A913ZJT1_PATMI</name>
<dbReference type="GO" id="GO:0043252">
    <property type="term" value="P:sodium-independent organic anion transport"/>
    <property type="evidence" value="ECO:0007669"/>
    <property type="project" value="TreeGrafter"/>
</dbReference>
<dbReference type="NCBIfam" id="TIGR00805">
    <property type="entry name" value="oat"/>
    <property type="match status" value="1"/>
</dbReference>
<dbReference type="InterPro" id="IPR036259">
    <property type="entry name" value="MFS_trans_sf"/>
</dbReference>
<dbReference type="OMA" id="SDLICHV"/>
<dbReference type="PANTHER" id="PTHR11388:SF142">
    <property type="entry name" value="SOLUTE CARRIER ORGANIC ANION TRANSPORTER FAMILY MEMBER 5A1"/>
    <property type="match status" value="1"/>
</dbReference>
<feature type="region of interest" description="Disordered" evidence="9">
    <location>
        <begin position="374"/>
        <end position="396"/>
    </location>
</feature>
<evidence type="ECO:0000256" key="1">
    <source>
        <dbReference type="ARBA" id="ARBA00004651"/>
    </source>
</evidence>
<evidence type="ECO:0000256" key="4">
    <source>
        <dbReference type="ARBA" id="ARBA00022692"/>
    </source>
</evidence>
<proteinExistence type="inferred from homology"/>
<feature type="compositionally biased region" description="Polar residues" evidence="9">
    <location>
        <begin position="7"/>
        <end position="23"/>
    </location>
</feature>
<feature type="region of interest" description="Disordered" evidence="9">
    <location>
        <begin position="1"/>
        <end position="27"/>
    </location>
</feature>
<evidence type="ECO:0000256" key="6">
    <source>
        <dbReference type="ARBA" id="ARBA00023136"/>
    </source>
</evidence>
<dbReference type="Pfam" id="PF07648">
    <property type="entry name" value="Kazal_2"/>
    <property type="match status" value="1"/>
</dbReference>
<feature type="transmembrane region" description="Helical" evidence="8">
    <location>
        <begin position="424"/>
        <end position="443"/>
    </location>
</feature>
<feature type="transmembrane region" description="Helical" evidence="8">
    <location>
        <begin position="463"/>
        <end position="483"/>
    </location>
</feature>
<keyword evidence="5 8" id="KW-1133">Transmembrane helix</keyword>
<sequence length="864" mass="92777">MVLDTASIDSGRSSSGDPPTSTMAVDGLRNGYTNAAFDASGDDGDLPAGNHKVLPGSTPAVDTVTPGSPYRGSPKRNHLTLHAYTDQDMNGTVPTTVDQPKNTCGYCCWKPRCLQGLASGRFFVLFCSLLSLTEAGLTIGYISSVVTSIELNFNFSSTLTGFVVSCYDIGTLLVVLTSYYGGRAASNRPQWIAWSAWVMSLGACIVPLSHFATGTYAPGNGGNSTGSLLCSAEPGVSSPTESPEGECNGSQEPQTVALAFLIPGMLLIGAGSTSMFTLGTTYIDDYVRKSEAPILLAIFFCTTVIGPGVGFVVGFLVLGLYVDFNVATPDSLTVNDPEWLGAWWLGFFICAATIAVTAIPVYAFPARLPKPGMEDDVPAKESQATDSKSVASDSDDSQQVMMTFSHIALKNIPPAIWNLLKNPIYMMINIASAVEFSIVTGFVRFSPKFIEYQFNLSASTANLVTGTLVPVGAVGVVIGGIILNRVKRDLMTTINVLCIFTVISGGLYAFVFIPGACPSLPLAGVTTPYIYSDSDWHSPRSFHNVNLTSSCNAPCSCQEWDYYPVCGSNGLTYFSACHAGCLEQRDLPADVGSEDQRTLVNYTNCSCIDNYIPALPENYSLSNANLARRAELLRQFREDGIEIYYDGQKFAYAGSDVEGAITGQCAQECTTLIPFICLLLLVVCVTSIVQMPALMTTLRSVKKEERPFALGLQFVVIRLLGYIPAPIYYGATIDGACILWQQTCSDRRGSCLEYDNEKYFYRYLGLSTGLKTISVVMAIFCWVVVKRKYGKQLSQSDDEGESELGRRGGADIGRSAASLSTQLDDVAEDPGQGSQNGISVISNFKMADGSSLAREPAMMDTVFS</sequence>
<keyword evidence="8" id="KW-0813">Transport</keyword>
<dbReference type="GO" id="GO:0006811">
    <property type="term" value="P:monoatomic ion transport"/>
    <property type="evidence" value="ECO:0007669"/>
    <property type="project" value="UniProtKB-KW"/>
</dbReference>
<feature type="transmembrane region" description="Helical" evidence="8">
    <location>
        <begin position="192"/>
        <end position="212"/>
    </location>
</feature>
<keyword evidence="3" id="KW-1003">Cell membrane</keyword>
<dbReference type="InterPro" id="IPR004156">
    <property type="entry name" value="OATP"/>
</dbReference>
<evidence type="ECO:0000256" key="9">
    <source>
        <dbReference type="SAM" id="MobiDB-lite"/>
    </source>
</evidence>
<dbReference type="PROSITE" id="PS51465">
    <property type="entry name" value="KAZAL_2"/>
    <property type="match status" value="1"/>
</dbReference>
<feature type="transmembrane region" description="Helical" evidence="8">
    <location>
        <begin position="162"/>
        <end position="180"/>
    </location>
</feature>
<evidence type="ECO:0000256" key="3">
    <source>
        <dbReference type="ARBA" id="ARBA00022475"/>
    </source>
</evidence>
<dbReference type="GO" id="GO:0015347">
    <property type="term" value="F:sodium-independent organic anion transmembrane transporter activity"/>
    <property type="evidence" value="ECO:0007669"/>
    <property type="project" value="TreeGrafter"/>
</dbReference>
<feature type="transmembrane region" description="Helical" evidence="8">
    <location>
        <begin position="763"/>
        <end position="785"/>
    </location>
</feature>
<keyword evidence="7" id="KW-1015">Disulfide bond</keyword>
<dbReference type="GeneID" id="119724845"/>
<keyword evidence="8" id="KW-0406">Ion transport</keyword>
<comment type="similarity">
    <text evidence="2 8">Belongs to the organo anion transporter (TC 2.A.60) family.</text>
</comment>
<dbReference type="SUPFAM" id="SSF103473">
    <property type="entry name" value="MFS general substrate transporter"/>
    <property type="match status" value="1"/>
</dbReference>
<feature type="transmembrane region" description="Helical" evidence="8">
    <location>
        <begin position="342"/>
        <end position="364"/>
    </location>
</feature>
<evidence type="ECO:0000259" key="10">
    <source>
        <dbReference type="PROSITE" id="PS51465"/>
    </source>
</evidence>
<feature type="transmembrane region" description="Helical" evidence="8">
    <location>
        <begin position="295"/>
        <end position="322"/>
    </location>
</feature>
<feature type="transmembrane region" description="Helical" evidence="8">
    <location>
        <begin position="707"/>
        <end position="725"/>
    </location>
</feature>
<dbReference type="Gene3D" id="3.30.60.30">
    <property type="match status" value="1"/>
</dbReference>
<accession>A0A913ZJT1</accession>
<protein>
    <recommendedName>
        <fullName evidence="8">Solute carrier organic anion transporter family member</fullName>
    </recommendedName>
</protein>
<dbReference type="OrthoDB" id="5062115at2759"/>
<organism evidence="11 12">
    <name type="scientific">Patiria miniata</name>
    <name type="common">Bat star</name>
    <name type="synonym">Asterina miniata</name>
    <dbReference type="NCBI Taxonomy" id="46514"/>
    <lineage>
        <taxon>Eukaryota</taxon>
        <taxon>Metazoa</taxon>
        <taxon>Echinodermata</taxon>
        <taxon>Eleutherozoa</taxon>
        <taxon>Asterozoa</taxon>
        <taxon>Asteroidea</taxon>
        <taxon>Valvatacea</taxon>
        <taxon>Valvatida</taxon>
        <taxon>Asterinidae</taxon>
        <taxon>Patiria</taxon>
    </lineage>
</organism>
<evidence type="ECO:0000313" key="11">
    <source>
        <dbReference type="EnsemblMetazoa" id="XP_038052043.1"/>
    </source>
</evidence>
<dbReference type="GO" id="GO:0016323">
    <property type="term" value="C:basolateral plasma membrane"/>
    <property type="evidence" value="ECO:0007669"/>
    <property type="project" value="TreeGrafter"/>
</dbReference>
<feature type="transmembrane region" description="Helical" evidence="8">
    <location>
        <begin position="672"/>
        <end position="695"/>
    </location>
</feature>
<feature type="transmembrane region" description="Helical" evidence="8">
    <location>
        <begin position="122"/>
        <end position="142"/>
    </location>
</feature>
<evidence type="ECO:0000313" key="12">
    <source>
        <dbReference type="Proteomes" id="UP000887568"/>
    </source>
</evidence>
<comment type="subcellular location">
    <subcellularLocation>
        <location evidence="1 8">Cell membrane</location>
        <topology evidence="1 8">Multi-pass membrane protein</topology>
    </subcellularLocation>
</comment>
<feature type="transmembrane region" description="Helical" evidence="8">
    <location>
        <begin position="490"/>
        <end position="513"/>
    </location>
</feature>
<keyword evidence="4 8" id="KW-0812">Transmembrane</keyword>
<feature type="region of interest" description="Disordered" evidence="9">
    <location>
        <begin position="231"/>
        <end position="250"/>
    </location>
</feature>
<keyword evidence="12" id="KW-1185">Reference proteome</keyword>
<dbReference type="Pfam" id="PF03137">
    <property type="entry name" value="OATP"/>
    <property type="match status" value="1"/>
</dbReference>
<reference evidence="11" key="1">
    <citation type="submission" date="2022-11" db="UniProtKB">
        <authorList>
            <consortium name="EnsemblMetazoa"/>
        </authorList>
    </citation>
    <scope>IDENTIFICATION</scope>
</reference>
<feature type="compositionally biased region" description="Low complexity" evidence="9">
    <location>
        <begin position="384"/>
        <end position="396"/>
    </location>
</feature>
<dbReference type="AlphaFoldDB" id="A0A913ZJT1"/>
<evidence type="ECO:0000256" key="8">
    <source>
        <dbReference type="RuleBase" id="RU362056"/>
    </source>
</evidence>